<keyword evidence="2" id="KW-1185">Reference proteome</keyword>
<dbReference type="GeneID" id="68616888"/>
<accession>A0AAV3UJB1</accession>
<evidence type="ECO:0000313" key="2">
    <source>
        <dbReference type="Proteomes" id="UP001501729"/>
    </source>
</evidence>
<dbReference type="InterPro" id="IPR003831">
    <property type="entry name" value="DUF211"/>
</dbReference>
<proteinExistence type="predicted"/>
<dbReference type="RefSeq" id="WP_227778151.1">
    <property type="nucleotide sequence ID" value="NZ_BAABKX010000013.1"/>
</dbReference>
<reference evidence="1 2" key="1">
    <citation type="journal article" date="2019" name="Int. J. Syst. Evol. Microbiol.">
        <title>The Global Catalogue of Microorganisms (GCM) 10K type strain sequencing project: providing services to taxonomists for standard genome sequencing and annotation.</title>
        <authorList>
            <consortium name="The Broad Institute Genomics Platform"/>
            <consortium name="The Broad Institute Genome Sequencing Center for Infectious Disease"/>
            <person name="Wu L."/>
            <person name="Ma J."/>
        </authorList>
    </citation>
    <scope>NUCLEOTIDE SEQUENCE [LARGE SCALE GENOMIC DNA]</scope>
    <source>
        <strain evidence="1 2">JCM 17504</strain>
    </source>
</reference>
<comment type="caution">
    <text evidence="1">The sequence shown here is derived from an EMBL/GenBank/DDBJ whole genome shotgun (WGS) entry which is preliminary data.</text>
</comment>
<gene>
    <name evidence="1" type="ORF">GCM10025751_30590</name>
</gene>
<organism evidence="1 2">
    <name type="scientific">Haladaptatus pallidirubidus</name>
    <dbReference type="NCBI Taxonomy" id="1008152"/>
    <lineage>
        <taxon>Archaea</taxon>
        <taxon>Methanobacteriati</taxon>
        <taxon>Methanobacteriota</taxon>
        <taxon>Stenosarchaea group</taxon>
        <taxon>Halobacteria</taxon>
        <taxon>Halobacteriales</taxon>
        <taxon>Haladaptataceae</taxon>
        <taxon>Haladaptatus</taxon>
    </lineage>
</organism>
<dbReference type="Gene3D" id="3.30.70.1340">
    <property type="entry name" value="MTH889-like domain"/>
    <property type="match status" value="1"/>
</dbReference>
<dbReference type="Pfam" id="PF02680">
    <property type="entry name" value="DUF211"/>
    <property type="match status" value="1"/>
</dbReference>
<dbReference type="SUPFAM" id="SSF160363">
    <property type="entry name" value="MTH889-like"/>
    <property type="match status" value="1"/>
</dbReference>
<dbReference type="PANTHER" id="PTHR42240:SF1">
    <property type="entry name" value="DUF211 DOMAIN-CONTAINING PROTEIN"/>
    <property type="match status" value="1"/>
</dbReference>
<sequence>MTQIRRLVIDVLKPHEPPTLEFAQQVSEADSVAGVNASVIELDREVQNVKFTIEGESVEYEAIEAIIENAGGSIHSVDQIACGEYIVEDAPTPQD</sequence>
<evidence type="ECO:0000313" key="1">
    <source>
        <dbReference type="EMBL" id="GAA5053387.1"/>
    </source>
</evidence>
<name>A0AAV3UJB1_9EURY</name>
<dbReference type="PANTHER" id="PTHR42240">
    <property type="entry name" value="DUF211 DOMAIN-CONTAINING PROTEIN"/>
    <property type="match status" value="1"/>
</dbReference>
<dbReference type="EMBL" id="BAABKX010000013">
    <property type="protein sequence ID" value="GAA5053387.1"/>
    <property type="molecule type" value="Genomic_DNA"/>
</dbReference>
<dbReference type="Proteomes" id="UP001501729">
    <property type="component" value="Unassembled WGS sequence"/>
</dbReference>
<dbReference type="AlphaFoldDB" id="A0AAV3UJB1"/>
<protein>
    <submittedName>
        <fullName evidence="1">DUF211 domain-containing protein</fullName>
    </submittedName>
</protein>
<dbReference type="InterPro" id="IPR023129">
    <property type="entry name" value="MTH889-like_dom_sf"/>
</dbReference>